<name>A0A975CDR5_9BURK</name>
<evidence type="ECO:0000313" key="2">
    <source>
        <dbReference type="Proteomes" id="UP000663903"/>
    </source>
</evidence>
<gene>
    <name evidence="1" type="ORF">J1M35_12670</name>
</gene>
<dbReference type="AlphaFoldDB" id="A0A975CDR5"/>
<dbReference type="KEGG" id="otd:J1M35_12670"/>
<keyword evidence="2" id="KW-1185">Reference proteome</keyword>
<reference evidence="1" key="1">
    <citation type="submission" date="2021-03" db="EMBL/GenBank/DDBJ databases">
        <title>Ottowia sp. 27C isolated from the cloaca of a Giant Asian pond turtle (Heosemys grandis).</title>
        <authorList>
            <person name="Spergser J."/>
            <person name="Busse H.-J."/>
        </authorList>
    </citation>
    <scope>NUCLEOTIDE SEQUENCE</scope>
    <source>
        <strain evidence="1">27C</strain>
    </source>
</reference>
<dbReference type="InterPro" id="IPR015943">
    <property type="entry name" value="WD40/YVTN_repeat-like_dom_sf"/>
</dbReference>
<protein>
    <recommendedName>
        <fullName evidence="3">Exo-alpha-sialidase</fullName>
    </recommendedName>
</protein>
<dbReference type="SUPFAM" id="SSF110296">
    <property type="entry name" value="Oligoxyloglucan reducing end-specific cellobiohydrolase"/>
    <property type="match status" value="1"/>
</dbReference>
<dbReference type="EMBL" id="CP071796">
    <property type="protein sequence ID" value="QTD43992.1"/>
    <property type="molecule type" value="Genomic_DNA"/>
</dbReference>
<dbReference type="Gene3D" id="2.130.10.10">
    <property type="entry name" value="YVTN repeat-like/Quinoprotein amine dehydrogenase"/>
    <property type="match status" value="2"/>
</dbReference>
<proteinExistence type="predicted"/>
<organism evidence="1 2">
    <name type="scientific">Ottowia testudinis</name>
    <dbReference type="NCBI Taxonomy" id="2816950"/>
    <lineage>
        <taxon>Bacteria</taxon>
        <taxon>Pseudomonadati</taxon>
        <taxon>Pseudomonadota</taxon>
        <taxon>Betaproteobacteria</taxon>
        <taxon>Burkholderiales</taxon>
        <taxon>Comamonadaceae</taxon>
        <taxon>Ottowia</taxon>
    </lineage>
</organism>
<sequence length="334" mass="36750">MALLGLGAASAFALPPPIPSYTMGDLHVAANGALLVSHTSGTFRSTDEGQSWQKTSGIFGGRFFPVGQSGLYLVNQSSLNLSLDGGANWKKIADWLANTARKIFDIRDSAGSARIYAVARVAAADNSQADQSQFQFSRDQGKTWLPLPAPSSTERCCAIYAAAHGYYVTRTDNQIFKTKNLAGPWAEIPPPPAFDRASEWFLDADGWIYVNALVDVSSNSESVADVRIYRTRDDGQHWERLWFGPRGKKTNFRLIGIDKKVLYFECNNHFCKSADGATQQRLTDQFFPGTELRFGPQGVFTLSTGRVTVHHLNEKTQNWDTLGTQGLPDPFSGK</sequence>
<accession>A0A975CDR5</accession>
<dbReference type="Proteomes" id="UP000663903">
    <property type="component" value="Chromosome"/>
</dbReference>
<evidence type="ECO:0008006" key="3">
    <source>
        <dbReference type="Google" id="ProtNLM"/>
    </source>
</evidence>
<evidence type="ECO:0000313" key="1">
    <source>
        <dbReference type="EMBL" id="QTD43992.1"/>
    </source>
</evidence>
<dbReference type="RefSeq" id="WP_208007399.1">
    <property type="nucleotide sequence ID" value="NZ_CP071796.1"/>
</dbReference>